<feature type="region of interest" description="Disordered" evidence="1">
    <location>
        <begin position="181"/>
        <end position="205"/>
    </location>
</feature>
<dbReference type="EMBL" id="JAPNTZ010000003">
    <property type="protein sequence ID" value="MCY1138540.1"/>
    <property type="molecule type" value="Genomic_DNA"/>
</dbReference>
<proteinExistence type="predicted"/>
<feature type="transmembrane region" description="Helical" evidence="2">
    <location>
        <begin position="210"/>
        <end position="231"/>
    </location>
</feature>
<comment type="caution">
    <text evidence="5">The sequence shown here is derived from an EMBL/GenBank/DDBJ whole genome shotgun (WGS) entry which is preliminary data.</text>
</comment>
<evidence type="ECO:0000313" key="5">
    <source>
        <dbReference type="EMBL" id="MCY1138540.1"/>
    </source>
</evidence>
<accession>A0ABT4AYR6</accession>
<evidence type="ECO:0000256" key="3">
    <source>
        <dbReference type="SAM" id="SignalP"/>
    </source>
</evidence>
<feature type="chain" id="PRO_5047530394" evidence="3">
    <location>
        <begin position="23"/>
        <end position="256"/>
    </location>
</feature>
<dbReference type="InterPro" id="IPR038507">
    <property type="entry name" value="YcnI-like_sf"/>
</dbReference>
<dbReference type="InterPro" id="IPR012533">
    <property type="entry name" value="YcnI-copper_dom"/>
</dbReference>
<feature type="signal peptide" evidence="3">
    <location>
        <begin position="1"/>
        <end position="22"/>
    </location>
</feature>
<dbReference type="CDD" id="cd08545">
    <property type="entry name" value="YcnI_like"/>
    <property type="match status" value="1"/>
</dbReference>
<feature type="region of interest" description="Disordered" evidence="1">
    <location>
        <begin position="237"/>
        <end position="256"/>
    </location>
</feature>
<dbReference type="InterPro" id="IPR006311">
    <property type="entry name" value="TAT_signal"/>
</dbReference>
<organism evidence="5 6">
    <name type="scientific">Paractinoplanes pyxinae</name>
    <dbReference type="NCBI Taxonomy" id="2997416"/>
    <lineage>
        <taxon>Bacteria</taxon>
        <taxon>Bacillati</taxon>
        <taxon>Actinomycetota</taxon>
        <taxon>Actinomycetes</taxon>
        <taxon>Micromonosporales</taxon>
        <taxon>Micromonosporaceae</taxon>
        <taxon>Paractinoplanes</taxon>
    </lineage>
</organism>
<reference evidence="5" key="1">
    <citation type="submission" date="2022-11" db="EMBL/GenBank/DDBJ databases">
        <authorList>
            <person name="Somphong A."/>
            <person name="Phongsopitanun W."/>
        </authorList>
    </citation>
    <scope>NUCLEOTIDE SEQUENCE</scope>
    <source>
        <strain evidence="5">Pm04-4</strain>
    </source>
</reference>
<dbReference type="RefSeq" id="WP_267562552.1">
    <property type="nucleotide sequence ID" value="NZ_JAPNTZ010000003.1"/>
</dbReference>
<feature type="domain" description="YncI copper-binding" evidence="4">
    <location>
        <begin position="28"/>
        <end position="175"/>
    </location>
</feature>
<gene>
    <name evidence="5" type="ORF">OWR29_11070</name>
</gene>
<dbReference type="Proteomes" id="UP001151002">
    <property type="component" value="Unassembled WGS sequence"/>
</dbReference>
<keyword evidence="2" id="KW-0472">Membrane</keyword>
<sequence>MSLFKRSALVGAAVAGLTLALAAPAAAHVTVNPDTVAAGGYAKVTFRVPNESDTDSTTKVEVNLPADQPVASVSVKPITGWDVATTVSKLAKPLEAHGASITEAVSKITWTAKAGSEVKPGQFQEFDVSMGPIPESGQMIFKALQTYSDGTVVRWIDEPTTDGTEPESPAPVLKIGPAAAEGSDTAAAAPTATAAPEAAPADESDGGSNAFGIAGLVAGVLALIVAMLAYARSGRRETAPATAAAPASGDKPTTGK</sequence>
<keyword evidence="3" id="KW-0732">Signal</keyword>
<name>A0ABT4AYR6_9ACTN</name>
<dbReference type="PROSITE" id="PS51318">
    <property type="entry name" value="TAT"/>
    <property type="match status" value="1"/>
</dbReference>
<evidence type="ECO:0000313" key="6">
    <source>
        <dbReference type="Proteomes" id="UP001151002"/>
    </source>
</evidence>
<evidence type="ECO:0000256" key="2">
    <source>
        <dbReference type="SAM" id="Phobius"/>
    </source>
</evidence>
<dbReference type="Gene3D" id="2.60.40.2230">
    <property type="entry name" value="Uncharacterised protein YcnI-like PF07987, DUF1775"/>
    <property type="match status" value="1"/>
</dbReference>
<keyword evidence="2" id="KW-1133">Transmembrane helix</keyword>
<evidence type="ECO:0000256" key="1">
    <source>
        <dbReference type="SAM" id="MobiDB-lite"/>
    </source>
</evidence>
<dbReference type="Pfam" id="PF07987">
    <property type="entry name" value="DUF1775"/>
    <property type="match status" value="1"/>
</dbReference>
<keyword evidence="2" id="KW-0812">Transmembrane</keyword>
<protein>
    <submittedName>
        <fullName evidence="5">YcnI family protein</fullName>
    </submittedName>
</protein>
<keyword evidence="6" id="KW-1185">Reference proteome</keyword>
<evidence type="ECO:0000259" key="4">
    <source>
        <dbReference type="Pfam" id="PF07987"/>
    </source>
</evidence>
<feature type="compositionally biased region" description="Low complexity" evidence="1">
    <location>
        <begin position="181"/>
        <end position="199"/>
    </location>
</feature>